<dbReference type="Pfam" id="PF13855">
    <property type="entry name" value="LRR_8"/>
    <property type="match status" value="1"/>
</dbReference>
<dbReference type="EMBL" id="JAYDYQ010002688">
    <property type="protein sequence ID" value="KAK4477321.1"/>
    <property type="molecule type" value="Genomic_DNA"/>
</dbReference>
<comment type="subcellular location">
    <subcellularLocation>
        <location evidence="1">Cell membrane</location>
        <topology evidence="1">Single-pass type I membrane protein</topology>
    </subcellularLocation>
</comment>
<dbReference type="InterPro" id="IPR003591">
    <property type="entry name" value="Leu-rich_rpt_typical-subtyp"/>
</dbReference>
<protein>
    <recommendedName>
        <fullName evidence="11">Disease resistance R13L4/SHOC-2-like LRR domain-containing protein</fullName>
    </recommendedName>
</protein>
<dbReference type="InterPro" id="IPR001611">
    <property type="entry name" value="Leu-rich_rpt"/>
</dbReference>
<keyword evidence="7" id="KW-0677">Repeat</keyword>
<keyword evidence="6" id="KW-0732">Signal</keyword>
<comment type="similarity">
    <text evidence="2">Belongs to the RLP family.</text>
</comment>
<dbReference type="Pfam" id="PF23598">
    <property type="entry name" value="LRR_14"/>
    <property type="match status" value="1"/>
</dbReference>
<evidence type="ECO:0000256" key="4">
    <source>
        <dbReference type="ARBA" id="ARBA00022614"/>
    </source>
</evidence>
<feature type="domain" description="Disease resistance R13L4/SHOC-2-like LRR" evidence="11">
    <location>
        <begin position="111"/>
        <end position="266"/>
    </location>
</feature>
<dbReference type="Proteomes" id="UP001291926">
    <property type="component" value="Unassembled WGS sequence"/>
</dbReference>
<sequence>MTLQMGSLLGMEKIAANGVVSAAATQLDILKNLKSLDLSSNNLHGVLPDEISVLTSLENLDLSSNFGIEGTIPSGMGVLCNLQTLSLSYNHLKGNISDLIDGLSKCTNSSLGSLDLGYNELNGILPSSLGHLKNLRYVLFSNNSFTGSIPETIGNLTSLEQLYLSDNQMSGRIPKSFGKLKSLTAMDLFQNSWEGVITEAHLENLSSLKEISIGIFSSNISLVFNISSEWTPPFNLRYVKIQGCQLGPKFPSWLRNQSDLKILVINFARISGVIPDWFLKMDLQFDDLNLAYNQLSGKVPNSLKFSLGSNVGLSSNKFEGPLPLLSSNISSLYLRDNNFSGPIPENIGTALPLLTDLDISRNNLTCNIPLSISNLTELTTLVISSNHLHGEIPDFWENMPILYIVDMSNNNLFNTIPESIGFLSTLKFLVLSNNNLSGNLPSSLRNCTVKDIYKKNDLLIY</sequence>
<keyword evidence="13" id="KW-1185">Reference proteome</keyword>
<evidence type="ECO:0000256" key="3">
    <source>
        <dbReference type="ARBA" id="ARBA00022475"/>
    </source>
</evidence>
<keyword evidence="9" id="KW-0472">Membrane</keyword>
<keyword evidence="3" id="KW-1003">Cell membrane</keyword>
<dbReference type="InterPro" id="IPR046956">
    <property type="entry name" value="RLP23-like"/>
</dbReference>
<evidence type="ECO:0000256" key="1">
    <source>
        <dbReference type="ARBA" id="ARBA00004251"/>
    </source>
</evidence>
<keyword evidence="5" id="KW-0812">Transmembrane</keyword>
<dbReference type="InterPro" id="IPR055414">
    <property type="entry name" value="LRR_R13L4/SHOC2-like"/>
</dbReference>
<dbReference type="InterPro" id="IPR032675">
    <property type="entry name" value="LRR_dom_sf"/>
</dbReference>
<dbReference type="PROSITE" id="PS51450">
    <property type="entry name" value="LRR"/>
    <property type="match status" value="1"/>
</dbReference>
<reference evidence="12 13" key="1">
    <citation type="journal article" date="2023" name="bioRxiv">
        <title>Genome report: Whole genome sequence and annotation of Penstemon davidsonii.</title>
        <authorList>
            <person name="Ostevik K.L."/>
            <person name="Alabady M."/>
            <person name="Zhang M."/>
            <person name="Rausher M.D."/>
        </authorList>
    </citation>
    <scope>NUCLEOTIDE SEQUENCE [LARGE SCALE GENOMIC DNA]</scope>
    <source>
        <strain evidence="12">DNT005</strain>
        <tissue evidence="12">Whole leaf</tissue>
    </source>
</reference>
<proteinExistence type="inferred from homology"/>
<evidence type="ECO:0000313" key="13">
    <source>
        <dbReference type="Proteomes" id="UP001291926"/>
    </source>
</evidence>
<evidence type="ECO:0000256" key="8">
    <source>
        <dbReference type="ARBA" id="ARBA00022989"/>
    </source>
</evidence>
<dbReference type="PANTHER" id="PTHR48063:SF81">
    <property type="entry name" value="LEUCINE-RICH REPEAT-CONTAINING N-TERMINAL PLANT-TYPE DOMAIN-CONTAINING PROTEIN"/>
    <property type="match status" value="1"/>
</dbReference>
<evidence type="ECO:0000256" key="10">
    <source>
        <dbReference type="ARBA" id="ARBA00023180"/>
    </source>
</evidence>
<dbReference type="SUPFAM" id="SSF52058">
    <property type="entry name" value="L domain-like"/>
    <property type="match status" value="2"/>
</dbReference>
<evidence type="ECO:0000313" key="12">
    <source>
        <dbReference type="EMBL" id="KAK4477321.1"/>
    </source>
</evidence>
<evidence type="ECO:0000256" key="6">
    <source>
        <dbReference type="ARBA" id="ARBA00022729"/>
    </source>
</evidence>
<evidence type="ECO:0000256" key="7">
    <source>
        <dbReference type="ARBA" id="ARBA00022737"/>
    </source>
</evidence>
<dbReference type="Gene3D" id="3.80.10.10">
    <property type="entry name" value="Ribonuclease Inhibitor"/>
    <property type="match status" value="3"/>
</dbReference>
<accession>A0ABR0CLI5</accession>
<keyword evidence="8" id="KW-1133">Transmembrane helix</keyword>
<gene>
    <name evidence="12" type="ORF">RD792_016538</name>
</gene>
<keyword evidence="10" id="KW-0325">Glycoprotein</keyword>
<evidence type="ECO:0000256" key="2">
    <source>
        <dbReference type="ARBA" id="ARBA00009592"/>
    </source>
</evidence>
<dbReference type="SMART" id="SM00369">
    <property type="entry name" value="LRR_TYP"/>
    <property type="match status" value="6"/>
</dbReference>
<comment type="caution">
    <text evidence="12">The sequence shown here is derived from an EMBL/GenBank/DDBJ whole genome shotgun (WGS) entry which is preliminary data.</text>
</comment>
<dbReference type="PANTHER" id="PTHR48063">
    <property type="entry name" value="LRR RECEPTOR-LIKE KINASE"/>
    <property type="match status" value="1"/>
</dbReference>
<organism evidence="12 13">
    <name type="scientific">Penstemon davidsonii</name>
    <dbReference type="NCBI Taxonomy" id="160366"/>
    <lineage>
        <taxon>Eukaryota</taxon>
        <taxon>Viridiplantae</taxon>
        <taxon>Streptophyta</taxon>
        <taxon>Embryophyta</taxon>
        <taxon>Tracheophyta</taxon>
        <taxon>Spermatophyta</taxon>
        <taxon>Magnoliopsida</taxon>
        <taxon>eudicotyledons</taxon>
        <taxon>Gunneridae</taxon>
        <taxon>Pentapetalae</taxon>
        <taxon>asterids</taxon>
        <taxon>lamiids</taxon>
        <taxon>Lamiales</taxon>
        <taxon>Plantaginaceae</taxon>
        <taxon>Cheloneae</taxon>
        <taxon>Penstemon</taxon>
    </lineage>
</organism>
<name>A0ABR0CLI5_9LAMI</name>
<evidence type="ECO:0000256" key="9">
    <source>
        <dbReference type="ARBA" id="ARBA00023136"/>
    </source>
</evidence>
<dbReference type="Pfam" id="PF00560">
    <property type="entry name" value="LRR_1"/>
    <property type="match status" value="6"/>
</dbReference>
<dbReference type="PRINTS" id="PR00019">
    <property type="entry name" value="LEURICHRPT"/>
</dbReference>
<keyword evidence="4" id="KW-0433">Leucine-rich repeat</keyword>
<evidence type="ECO:0000259" key="11">
    <source>
        <dbReference type="Pfam" id="PF23598"/>
    </source>
</evidence>
<evidence type="ECO:0000256" key="5">
    <source>
        <dbReference type="ARBA" id="ARBA00022692"/>
    </source>
</evidence>